<dbReference type="Pfam" id="PF02779">
    <property type="entry name" value="Transket_pyr"/>
    <property type="match status" value="1"/>
</dbReference>
<accession>A0ABT1WB13</accession>
<dbReference type="EMBL" id="JAMSKV010000021">
    <property type="protein sequence ID" value="MCQ8280062.1"/>
    <property type="molecule type" value="Genomic_DNA"/>
</dbReference>
<reference evidence="2 3" key="1">
    <citation type="submission" date="2022-06" db="EMBL/GenBank/DDBJ databases">
        <title>Endosaccharibacter gen. nov., sp. nov., endophytic bacteria isolated from sugarcane.</title>
        <authorList>
            <person name="Pitiwittayakul N."/>
            <person name="Yukphan P."/>
            <person name="Charoenyingcharoen P."/>
            <person name="Tanasupawat S."/>
        </authorList>
    </citation>
    <scope>NUCLEOTIDE SEQUENCE [LARGE SCALE GENOMIC DNA]</scope>
    <source>
        <strain evidence="2 3">KSS8</strain>
    </source>
</reference>
<dbReference type="InterPro" id="IPR009014">
    <property type="entry name" value="Transketo_C/PFOR_II"/>
</dbReference>
<name>A0ABT1WB13_9PROT</name>
<dbReference type="Gene3D" id="3.40.50.920">
    <property type="match status" value="1"/>
</dbReference>
<dbReference type="InterPro" id="IPR005475">
    <property type="entry name" value="Transketolase-like_Pyr-bd"/>
</dbReference>
<dbReference type="InterPro" id="IPR033248">
    <property type="entry name" value="Transketolase_C"/>
</dbReference>
<keyword evidence="3" id="KW-1185">Reference proteome</keyword>
<dbReference type="PANTHER" id="PTHR43825">
    <property type="entry name" value="PYRUVATE DEHYDROGENASE E1 COMPONENT"/>
    <property type="match status" value="1"/>
</dbReference>
<dbReference type="SUPFAM" id="SSF52922">
    <property type="entry name" value="TK C-terminal domain-like"/>
    <property type="match status" value="1"/>
</dbReference>
<dbReference type="CDD" id="cd07033">
    <property type="entry name" value="TPP_PYR_DXS_TK_like"/>
    <property type="match status" value="1"/>
</dbReference>
<feature type="domain" description="Transketolase-like pyrimidine-binding" evidence="1">
    <location>
        <begin position="16"/>
        <end position="181"/>
    </location>
</feature>
<comment type="caution">
    <text evidence="2">The sequence shown here is derived from an EMBL/GenBank/DDBJ whole genome shotgun (WGS) entry which is preliminary data.</text>
</comment>
<dbReference type="InterPro" id="IPR029061">
    <property type="entry name" value="THDP-binding"/>
</dbReference>
<gene>
    <name evidence="2" type="ORF">NFI95_16595</name>
</gene>
<evidence type="ECO:0000259" key="1">
    <source>
        <dbReference type="SMART" id="SM00861"/>
    </source>
</evidence>
<protein>
    <submittedName>
        <fullName evidence="2">Transketolase family protein</fullName>
    </submittedName>
</protein>
<evidence type="ECO:0000313" key="3">
    <source>
        <dbReference type="Proteomes" id="UP001524587"/>
    </source>
</evidence>
<dbReference type="Pfam" id="PF02780">
    <property type="entry name" value="Transketolase_C"/>
    <property type="match status" value="1"/>
</dbReference>
<sequence length="320" mass="33520">MSAIDLPVRPGAAETFDCRVAFAETLAELARADKRIVAVCNDSVGSSNLNAFRDEFPDRLINVGIAEQNMVGVAAGLANAGFIPFVCCAGPFLTGRALEQIKADVAYNNYGVVLCGQSPGMSYGELGPTHHSIEDFAWMRALSDITILNPADPQQTRDAVRWAAGADRPIYMRVGRFKVPAVTPAGTAFEPGRAVVLREGGDVALIATGVLVSRALEAAERLSAQGISARVINMHTIAPLDEAAILAAARETRGIVTAEEAVVSGGLGSAVAELVVQRHPAPMRILGVPHFAPTGSASFLLDHFGLNADGLVRAAIELVG</sequence>
<dbReference type="PANTHER" id="PTHR43825:SF1">
    <property type="entry name" value="TRANSKETOLASE-LIKE PYRIMIDINE-BINDING DOMAIN-CONTAINING PROTEIN"/>
    <property type="match status" value="1"/>
</dbReference>
<dbReference type="InterPro" id="IPR051157">
    <property type="entry name" value="PDH/Transketolase"/>
</dbReference>
<dbReference type="Proteomes" id="UP001524587">
    <property type="component" value="Unassembled WGS sequence"/>
</dbReference>
<dbReference type="SUPFAM" id="SSF52518">
    <property type="entry name" value="Thiamin diphosphate-binding fold (THDP-binding)"/>
    <property type="match status" value="1"/>
</dbReference>
<dbReference type="SMART" id="SM00861">
    <property type="entry name" value="Transket_pyr"/>
    <property type="match status" value="1"/>
</dbReference>
<evidence type="ECO:0000313" key="2">
    <source>
        <dbReference type="EMBL" id="MCQ8280062.1"/>
    </source>
</evidence>
<dbReference type="Gene3D" id="3.40.50.970">
    <property type="match status" value="1"/>
</dbReference>
<proteinExistence type="predicted"/>
<dbReference type="RefSeq" id="WP_422865550.1">
    <property type="nucleotide sequence ID" value="NZ_JAMSKV010000021.1"/>
</dbReference>
<organism evidence="2 3">
    <name type="scientific">Endosaccharibacter trunci</name>
    <dbReference type="NCBI Taxonomy" id="2812733"/>
    <lineage>
        <taxon>Bacteria</taxon>
        <taxon>Pseudomonadati</taxon>
        <taxon>Pseudomonadota</taxon>
        <taxon>Alphaproteobacteria</taxon>
        <taxon>Acetobacterales</taxon>
        <taxon>Acetobacteraceae</taxon>
        <taxon>Endosaccharibacter</taxon>
    </lineage>
</organism>